<dbReference type="FunFam" id="2.40.50.140:FF:000189">
    <property type="entry name" value="Polyribonucleotide nucleotidyltransferase, putative"/>
    <property type="match status" value="1"/>
</dbReference>
<dbReference type="GO" id="GO:0009570">
    <property type="term" value="C:chloroplast stroma"/>
    <property type="evidence" value="ECO:0007669"/>
    <property type="project" value="TreeGrafter"/>
</dbReference>
<dbReference type="InterPro" id="IPR020568">
    <property type="entry name" value="Ribosomal_Su5_D2-typ_SF"/>
</dbReference>
<evidence type="ECO:0000256" key="1">
    <source>
        <dbReference type="ARBA" id="ARBA00004173"/>
    </source>
</evidence>
<keyword evidence="10 15" id="KW-0694">RNA-binding</keyword>
<evidence type="ECO:0000259" key="17">
    <source>
        <dbReference type="PROSITE" id="PS50126"/>
    </source>
</evidence>
<dbReference type="InterPro" id="IPR001247">
    <property type="entry name" value="ExoRNase_PH_dom1"/>
</dbReference>
<dbReference type="GO" id="GO:0000175">
    <property type="term" value="F:3'-5'-RNA exonuclease activity"/>
    <property type="evidence" value="ECO:0007669"/>
    <property type="project" value="TreeGrafter"/>
</dbReference>
<dbReference type="CDD" id="cd11363">
    <property type="entry name" value="RNase_PH_PNPase_1"/>
    <property type="match status" value="1"/>
</dbReference>
<dbReference type="Gene3D" id="3.30.1370.10">
    <property type="entry name" value="K Homology domain, type 1"/>
    <property type="match status" value="1"/>
</dbReference>
<dbReference type="InterPro" id="IPR012340">
    <property type="entry name" value="NA-bd_OB-fold"/>
</dbReference>
<evidence type="ECO:0000256" key="10">
    <source>
        <dbReference type="ARBA" id="ARBA00022884"/>
    </source>
</evidence>
<dbReference type="InterPro" id="IPR003029">
    <property type="entry name" value="S1_domain"/>
</dbReference>
<evidence type="ECO:0000256" key="6">
    <source>
        <dbReference type="ARBA" id="ARBA00022679"/>
    </source>
</evidence>
<dbReference type="Pfam" id="PF00013">
    <property type="entry name" value="KH_1"/>
    <property type="match status" value="1"/>
</dbReference>
<dbReference type="GO" id="GO:0005829">
    <property type="term" value="C:cytosol"/>
    <property type="evidence" value="ECO:0007669"/>
    <property type="project" value="TreeGrafter"/>
</dbReference>
<evidence type="ECO:0000256" key="5">
    <source>
        <dbReference type="ARBA" id="ARBA00022552"/>
    </source>
</evidence>
<dbReference type="InterPro" id="IPR004088">
    <property type="entry name" value="KH_dom_type_1"/>
</dbReference>
<gene>
    <name evidence="18" type="ORF">KP509_25G023900</name>
</gene>
<protein>
    <recommendedName>
        <fullName evidence="13">Polyribonucleotide nucleotidyltransferase 2, mitochondrial</fullName>
        <ecNumber evidence="3">2.7.7.8</ecNumber>
    </recommendedName>
    <alternativeName>
        <fullName evidence="11">Polynucleotide phosphorylase 1</fullName>
    </alternativeName>
    <alternativeName>
        <fullName evidence="14">Polynucleotide phosphorylase 2</fullName>
    </alternativeName>
</protein>
<evidence type="ECO:0000256" key="2">
    <source>
        <dbReference type="ARBA" id="ARBA00007404"/>
    </source>
</evidence>
<dbReference type="GO" id="GO:0000965">
    <property type="term" value="P:mitochondrial RNA 3'-end processing"/>
    <property type="evidence" value="ECO:0007669"/>
    <property type="project" value="TreeGrafter"/>
</dbReference>
<keyword evidence="8" id="KW-0548">Nucleotidyltransferase</keyword>
<comment type="subcellular location">
    <subcellularLocation>
        <location evidence="1">Mitochondrion</location>
    </subcellularLocation>
</comment>
<dbReference type="Gene3D" id="2.40.50.140">
    <property type="entry name" value="Nucleic acid-binding proteins"/>
    <property type="match status" value="1"/>
</dbReference>
<dbReference type="InterPro" id="IPR036612">
    <property type="entry name" value="KH_dom_type_1_sf"/>
</dbReference>
<dbReference type="Pfam" id="PF03725">
    <property type="entry name" value="RNase_PH_C"/>
    <property type="match status" value="1"/>
</dbReference>
<keyword evidence="6" id="KW-0808">Transferase</keyword>
<dbReference type="InterPro" id="IPR004087">
    <property type="entry name" value="KH_dom"/>
</dbReference>
<dbReference type="SUPFAM" id="SSF54791">
    <property type="entry name" value="Eukaryotic type KH-domain (KH-domain type I)"/>
    <property type="match status" value="1"/>
</dbReference>
<keyword evidence="19" id="KW-1185">Reference proteome</keyword>
<comment type="caution">
    <text evidence="18">The sequence shown here is derived from an EMBL/GenBank/DDBJ whole genome shotgun (WGS) entry which is preliminary data.</text>
</comment>
<dbReference type="EC" id="2.7.7.8" evidence="3"/>
<dbReference type="FunFam" id="3.30.230.70:FF:000020">
    <property type="entry name" value="Polyribonucleotide nucleotidyltransferase 2 mitochondrial"/>
    <property type="match status" value="1"/>
</dbReference>
<dbReference type="AlphaFoldDB" id="A0A8T2RQF8"/>
<dbReference type="SUPFAM" id="SSF55666">
    <property type="entry name" value="Ribonuclease PH domain 2-like"/>
    <property type="match status" value="2"/>
</dbReference>
<evidence type="ECO:0000256" key="11">
    <source>
        <dbReference type="ARBA" id="ARBA00031451"/>
    </source>
</evidence>
<dbReference type="GO" id="GO:0005739">
    <property type="term" value="C:mitochondrion"/>
    <property type="evidence" value="ECO:0007669"/>
    <property type="project" value="UniProtKB-SubCell"/>
</dbReference>
<feature type="domain" description="S1 motif" evidence="17">
    <location>
        <begin position="680"/>
        <end position="748"/>
    </location>
</feature>
<dbReference type="EMBL" id="CM035430">
    <property type="protein sequence ID" value="KAH7298024.1"/>
    <property type="molecule type" value="Genomic_DNA"/>
</dbReference>
<feature type="compositionally biased region" description="Basic and acidic residues" evidence="16">
    <location>
        <begin position="834"/>
        <end position="855"/>
    </location>
</feature>
<dbReference type="PANTHER" id="PTHR11252:SF16">
    <property type="entry name" value="POLYRIBONUCLEOTIDE NUCLEOTIDYLTRANSFERASE 2, MITOCHONDRIAL"/>
    <property type="match status" value="1"/>
</dbReference>
<dbReference type="InterPro" id="IPR015848">
    <property type="entry name" value="PNPase_PH_RNA-bd_bac/org-type"/>
</dbReference>
<evidence type="ECO:0000256" key="8">
    <source>
        <dbReference type="ARBA" id="ARBA00022695"/>
    </source>
</evidence>
<evidence type="ECO:0000313" key="19">
    <source>
        <dbReference type="Proteomes" id="UP000825935"/>
    </source>
</evidence>
<dbReference type="SUPFAM" id="SSF50249">
    <property type="entry name" value="Nucleic acid-binding proteins"/>
    <property type="match status" value="1"/>
</dbReference>
<comment type="catalytic activity">
    <reaction evidence="12">
        <text>RNA(n+1) + phosphate = RNA(n) + a ribonucleoside 5'-diphosphate</text>
        <dbReference type="Rhea" id="RHEA:22096"/>
        <dbReference type="Rhea" id="RHEA-COMP:14527"/>
        <dbReference type="Rhea" id="RHEA-COMP:17342"/>
        <dbReference type="ChEBI" id="CHEBI:43474"/>
        <dbReference type="ChEBI" id="CHEBI:57930"/>
        <dbReference type="ChEBI" id="CHEBI:140395"/>
        <dbReference type="EC" id="2.7.7.8"/>
    </reaction>
</comment>
<dbReference type="GO" id="GO:0000958">
    <property type="term" value="P:mitochondrial mRNA catabolic process"/>
    <property type="evidence" value="ECO:0007669"/>
    <property type="project" value="TreeGrafter"/>
</dbReference>
<evidence type="ECO:0000313" key="18">
    <source>
        <dbReference type="EMBL" id="KAH7298024.1"/>
    </source>
</evidence>
<dbReference type="GO" id="GO:0008033">
    <property type="term" value="P:tRNA processing"/>
    <property type="evidence" value="ECO:0007669"/>
    <property type="project" value="UniProtKB-KW"/>
</dbReference>
<dbReference type="PROSITE" id="PS50084">
    <property type="entry name" value="KH_TYPE_1"/>
    <property type="match status" value="1"/>
</dbReference>
<accession>A0A8T2RQF8</accession>
<dbReference type="SUPFAM" id="SSF46915">
    <property type="entry name" value="Polynucleotide phosphorylase/guanosine pentaphosphate synthase (PNPase/GPSI), domain 3"/>
    <property type="match status" value="1"/>
</dbReference>
<dbReference type="OrthoDB" id="437922at2759"/>
<reference evidence="18" key="1">
    <citation type="submission" date="2021-08" db="EMBL/GenBank/DDBJ databases">
        <title>WGS assembly of Ceratopteris richardii.</title>
        <authorList>
            <person name="Marchant D.B."/>
            <person name="Chen G."/>
            <person name="Jenkins J."/>
            <person name="Shu S."/>
            <person name="Leebens-Mack J."/>
            <person name="Grimwood J."/>
            <person name="Schmutz J."/>
            <person name="Soltis P."/>
            <person name="Soltis D."/>
            <person name="Chen Z.-H."/>
        </authorList>
    </citation>
    <scope>NUCLEOTIDE SEQUENCE</scope>
    <source>
        <strain evidence="18">Whitten #5841</strain>
        <tissue evidence="18">Leaf</tissue>
    </source>
</reference>
<feature type="region of interest" description="Disordered" evidence="16">
    <location>
        <begin position="821"/>
        <end position="865"/>
    </location>
</feature>
<dbReference type="InterPro" id="IPR036456">
    <property type="entry name" value="PNPase_PH_RNA-bd_sf"/>
</dbReference>
<dbReference type="FunFam" id="3.30.1370.10:FF:000001">
    <property type="entry name" value="Polyribonucleotide nucleotidyltransferase"/>
    <property type="match status" value="1"/>
</dbReference>
<dbReference type="EMBL" id="CM035430">
    <property type="protein sequence ID" value="KAH7298020.1"/>
    <property type="molecule type" value="Genomic_DNA"/>
</dbReference>
<dbReference type="Pfam" id="PF01138">
    <property type="entry name" value="RNase_PH"/>
    <property type="match status" value="2"/>
</dbReference>
<evidence type="ECO:0000256" key="12">
    <source>
        <dbReference type="ARBA" id="ARBA00051524"/>
    </source>
</evidence>
<evidence type="ECO:0000256" key="14">
    <source>
        <dbReference type="ARBA" id="ARBA00078395"/>
    </source>
</evidence>
<dbReference type="GO" id="GO:0003723">
    <property type="term" value="F:RNA binding"/>
    <property type="evidence" value="ECO:0007669"/>
    <property type="project" value="UniProtKB-UniRule"/>
</dbReference>
<keyword evidence="7" id="KW-0819">tRNA processing</keyword>
<dbReference type="HAMAP" id="MF_01595">
    <property type="entry name" value="PNPase"/>
    <property type="match status" value="1"/>
</dbReference>
<sequence length="985" mass="107493">MGLWAFALRSRCYKFNHKLERRRLVCTTAAKMQEIAVEEPSYWRLFPAKGEVFEEKAEVGSHTITFETGKLARFASGAVVVGVKNTHVLTTVVGATKLEEGKGFMPLQVDYREKQYAQGRIPNTFMRREGAPKERELLVGRIIDRSIRNLFPKGYYYESQVMSNVLCVDGEQDPDVLAACAASAALMVSDIPWNGPVGVVRIGRVEGKFVVNPDMDELALSDLNLVYAGSLEKTIMMETQAREISNNDFKLALKLAHAEAVKLIPPQIRLASKVQNQKRSFYPFTVDSDVLEKIRAKAEIAIDTVMGNPSYGKFERGKALANIQNDIEAILKEEGEEKCLKFLPVAFDQVRKEVVIKNIFEKGQRVDGRGLDEVRDLHTEINLFAPLHGSSLFSRGNTQVLCTVTLGAPEDAQKLDSLVGAPKKSFMLHYSFPPYCINEVGKSFGLNRREVGHGTLAEKALVALLPPENDFPYSVRVTSEVMASDGSSSMATVCGGSLALMDAGVPLRSHVAGVSVGLVSKVDEETGKITDYKILTDILGLEDHVGDMDFKIAGTRVGITAIQLDIKPSGIPLDILCEALEPARIGREHILDAMERTIEKPNTEEKENAPHRGYISVERDYLGKLIGPAGSTVKNIERTTGVRISISAEGRVCVLAKDKASYVQAMEMVDSILGKEIEVGNIYTGCVTAIKDYGAFVETEGGSSGLVHISELSHHKVASVRDAVMIGQKLNVMCIGRDAKGNLKFSLKAAMPSTSSVQVKCGESASTAEVGSVTANAARSVAEWGNAAPGAAKTTIGSFPVETITKSERDVLVYKFPEKRKNTSGASNKANDVVGERQEHNGSQKLHDVECERTSKPGSVSQTKGIRAEAEYELERSLRPTSVSQPKGVTTEAENELKPGNVMSNKTIEPQVVIDVEYEAIVYKVKALGAILKLRNGELGKLFFDEGITSSTFQCGDQVLVKCTKIDQTGRPVFILVDSSKQMQT</sequence>
<dbReference type="SMART" id="SM00316">
    <property type="entry name" value="S1"/>
    <property type="match status" value="2"/>
</dbReference>
<keyword evidence="9" id="KW-0677">Repeat</keyword>
<dbReference type="Pfam" id="PF00575">
    <property type="entry name" value="S1"/>
    <property type="match status" value="1"/>
</dbReference>
<dbReference type="NCBIfam" id="NF008805">
    <property type="entry name" value="PRK11824.1"/>
    <property type="match status" value="1"/>
</dbReference>
<dbReference type="PANTHER" id="PTHR11252">
    <property type="entry name" value="POLYRIBONUCLEOTIDE NUCLEOTIDYLTRANSFERASE"/>
    <property type="match status" value="1"/>
</dbReference>
<keyword evidence="5" id="KW-0698">rRNA processing</keyword>
<dbReference type="InterPro" id="IPR036345">
    <property type="entry name" value="ExoRNase_PH_dom2_sf"/>
</dbReference>
<evidence type="ECO:0000256" key="3">
    <source>
        <dbReference type="ARBA" id="ARBA00012416"/>
    </source>
</evidence>
<dbReference type="InterPro" id="IPR012162">
    <property type="entry name" value="PNPase"/>
</dbReference>
<evidence type="ECO:0000256" key="9">
    <source>
        <dbReference type="ARBA" id="ARBA00022737"/>
    </source>
</evidence>
<evidence type="ECO:0000256" key="4">
    <source>
        <dbReference type="ARBA" id="ARBA00022490"/>
    </source>
</evidence>
<evidence type="ECO:0000256" key="7">
    <source>
        <dbReference type="ARBA" id="ARBA00022694"/>
    </source>
</evidence>
<dbReference type="InterPro" id="IPR027408">
    <property type="entry name" value="PNPase/RNase_PH_dom_sf"/>
</dbReference>
<dbReference type="NCBIfam" id="TIGR03591">
    <property type="entry name" value="polynuc_phos"/>
    <property type="match status" value="1"/>
</dbReference>
<dbReference type="OMA" id="YKHIANA"/>
<keyword evidence="4" id="KW-0963">Cytoplasm</keyword>
<dbReference type="SMART" id="SM00322">
    <property type="entry name" value="KH"/>
    <property type="match status" value="1"/>
</dbReference>
<dbReference type="CDD" id="cd11364">
    <property type="entry name" value="RNase_PH_PNPase_2"/>
    <property type="match status" value="1"/>
</dbReference>
<comment type="similarity">
    <text evidence="2">Belongs to the polyribonucleotide nucleotidyltransferase family.</text>
</comment>
<dbReference type="GO" id="GO:0006364">
    <property type="term" value="P:rRNA processing"/>
    <property type="evidence" value="ECO:0007669"/>
    <property type="project" value="UniProtKB-KW"/>
</dbReference>
<dbReference type="Gene3D" id="3.30.230.70">
    <property type="entry name" value="GHMP Kinase, N-terminal domain"/>
    <property type="match status" value="2"/>
</dbReference>
<dbReference type="CDD" id="cd02393">
    <property type="entry name" value="KH-I_PNPase"/>
    <property type="match status" value="1"/>
</dbReference>
<dbReference type="EMBL" id="CM035430">
    <property type="protein sequence ID" value="KAH7298021.1"/>
    <property type="molecule type" value="Genomic_DNA"/>
</dbReference>
<organism evidence="18 19">
    <name type="scientific">Ceratopteris richardii</name>
    <name type="common">Triangle waterfern</name>
    <dbReference type="NCBI Taxonomy" id="49495"/>
    <lineage>
        <taxon>Eukaryota</taxon>
        <taxon>Viridiplantae</taxon>
        <taxon>Streptophyta</taxon>
        <taxon>Embryophyta</taxon>
        <taxon>Tracheophyta</taxon>
        <taxon>Polypodiopsida</taxon>
        <taxon>Polypodiidae</taxon>
        <taxon>Polypodiales</taxon>
        <taxon>Pteridineae</taxon>
        <taxon>Pteridaceae</taxon>
        <taxon>Parkerioideae</taxon>
        <taxon>Ceratopteris</taxon>
    </lineage>
</organism>
<evidence type="ECO:0000256" key="15">
    <source>
        <dbReference type="PROSITE-ProRule" id="PRU00117"/>
    </source>
</evidence>
<dbReference type="Proteomes" id="UP000825935">
    <property type="component" value="Chromosome 25"/>
</dbReference>
<evidence type="ECO:0000256" key="16">
    <source>
        <dbReference type="SAM" id="MobiDB-lite"/>
    </source>
</evidence>
<dbReference type="PROSITE" id="PS50126">
    <property type="entry name" value="S1"/>
    <property type="match status" value="1"/>
</dbReference>
<name>A0A8T2RQF8_CERRI</name>
<dbReference type="Pfam" id="PF03726">
    <property type="entry name" value="PNPase"/>
    <property type="match status" value="1"/>
</dbReference>
<dbReference type="InterPro" id="IPR015847">
    <property type="entry name" value="ExoRNase_PH_dom2"/>
</dbReference>
<dbReference type="SUPFAM" id="SSF54211">
    <property type="entry name" value="Ribosomal protein S5 domain 2-like"/>
    <property type="match status" value="2"/>
</dbReference>
<proteinExistence type="inferred from homology"/>
<dbReference type="FunFam" id="3.30.230.70:FF:000001">
    <property type="entry name" value="Polyribonucleotide nucleotidyltransferase"/>
    <property type="match status" value="1"/>
</dbReference>
<evidence type="ECO:0000256" key="13">
    <source>
        <dbReference type="ARBA" id="ARBA00073922"/>
    </source>
</evidence>
<dbReference type="GO" id="GO:0004654">
    <property type="term" value="F:polyribonucleotide nucleotidyltransferase activity"/>
    <property type="evidence" value="ECO:0007669"/>
    <property type="project" value="UniProtKB-EC"/>
</dbReference>